<evidence type="ECO:0000313" key="3">
    <source>
        <dbReference type="Proteomes" id="UP000006727"/>
    </source>
</evidence>
<protein>
    <submittedName>
        <fullName evidence="1 2">Uncharacterized protein</fullName>
    </submittedName>
</protein>
<dbReference type="EnsemblPlants" id="Pp3c1_23426V3.1">
    <property type="protein sequence ID" value="PAC:32966796.CDS.1"/>
    <property type="gene ID" value="Pp3c1_23426"/>
</dbReference>
<dbReference type="Proteomes" id="UP000006727">
    <property type="component" value="Chromosome 1"/>
</dbReference>
<reference evidence="1 3" key="2">
    <citation type="journal article" date="2018" name="Plant J.">
        <title>The Physcomitrella patens chromosome-scale assembly reveals moss genome structure and evolution.</title>
        <authorList>
            <person name="Lang D."/>
            <person name="Ullrich K.K."/>
            <person name="Murat F."/>
            <person name="Fuchs J."/>
            <person name="Jenkins J."/>
            <person name="Haas F.B."/>
            <person name="Piednoel M."/>
            <person name="Gundlach H."/>
            <person name="Van Bel M."/>
            <person name="Meyberg R."/>
            <person name="Vives C."/>
            <person name="Morata J."/>
            <person name="Symeonidi A."/>
            <person name="Hiss M."/>
            <person name="Muchero W."/>
            <person name="Kamisugi Y."/>
            <person name="Saleh O."/>
            <person name="Blanc G."/>
            <person name="Decker E.L."/>
            <person name="van Gessel N."/>
            <person name="Grimwood J."/>
            <person name="Hayes R.D."/>
            <person name="Graham S.W."/>
            <person name="Gunter L.E."/>
            <person name="McDaniel S.F."/>
            <person name="Hoernstein S.N.W."/>
            <person name="Larsson A."/>
            <person name="Li F.W."/>
            <person name="Perroud P.F."/>
            <person name="Phillips J."/>
            <person name="Ranjan P."/>
            <person name="Rokshar D.S."/>
            <person name="Rothfels C.J."/>
            <person name="Schneider L."/>
            <person name="Shu S."/>
            <person name="Stevenson D.W."/>
            <person name="Thummler F."/>
            <person name="Tillich M."/>
            <person name="Villarreal Aguilar J.C."/>
            <person name="Widiez T."/>
            <person name="Wong G.K."/>
            <person name="Wymore A."/>
            <person name="Zhang Y."/>
            <person name="Zimmer A.D."/>
            <person name="Quatrano R.S."/>
            <person name="Mayer K.F.X."/>
            <person name="Goodstein D."/>
            <person name="Casacuberta J.M."/>
            <person name="Vandepoele K."/>
            <person name="Reski R."/>
            <person name="Cuming A.C."/>
            <person name="Tuskan G.A."/>
            <person name="Maumus F."/>
            <person name="Salse J."/>
            <person name="Schmutz J."/>
            <person name="Rensing S.A."/>
        </authorList>
    </citation>
    <scope>NUCLEOTIDE SEQUENCE [LARGE SCALE GENOMIC DNA]</scope>
    <source>
        <strain evidence="2 3">cv. Gransden 2004</strain>
    </source>
</reference>
<keyword evidence="3" id="KW-1185">Reference proteome</keyword>
<dbReference type="EMBL" id="ABEU02000001">
    <property type="protein sequence ID" value="PNR62642.1"/>
    <property type="molecule type" value="Genomic_DNA"/>
</dbReference>
<dbReference type="AlphaFoldDB" id="A0A2K1L9E8"/>
<proteinExistence type="predicted"/>
<name>A0A2K1L9E8_PHYPA</name>
<gene>
    <name evidence="1" type="ORF">PHYPA_001066</name>
</gene>
<sequence>MEMANNLQSTQLTIDTNLHQTLLNEEEMEREVKEILTNMKYERLDQPLDSPRTTQRQQRINEARQRWYDAVPYGPEDLIHLVDSAQQNPSFQGSITILEIYGATTQYLHGDNFQRWMADGRQYFDLGPRHPR</sequence>
<organism evidence="1">
    <name type="scientific">Physcomitrium patens</name>
    <name type="common">Spreading-leaved earth moss</name>
    <name type="synonym">Physcomitrella patens</name>
    <dbReference type="NCBI Taxonomy" id="3218"/>
    <lineage>
        <taxon>Eukaryota</taxon>
        <taxon>Viridiplantae</taxon>
        <taxon>Streptophyta</taxon>
        <taxon>Embryophyta</taxon>
        <taxon>Bryophyta</taxon>
        <taxon>Bryophytina</taxon>
        <taxon>Bryopsida</taxon>
        <taxon>Funariidae</taxon>
        <taxon>Funariales</taxon>
        <taxon>Funariaceae</taxon>
        <taxon>Physcomitrium</taxon>
    </lineage>
</organism>
<reference evidence="2" key="3">
    <citation type="submission" date="2020-12" db="UniProtKB">
        <authorList>
            <consortium name="EnsemblPlants"/>
        </authorList>
    </citation>
    <scope>IDENTIFICATION</scope>
</reference>
<reference evidence="1 3" key="1">
    <citation type="journal article" date="2008" name="Science">
        <title>The Physcomitrella genome reveals evolutionary insights into the conquest of land by plants.</title>
        <authorList>
            <person name="Rensing S."/>
            <person name="Lang D."/>
            <person name="Zimmer A."/>
            <person name="Terry A."/>
            <person name="Salamov A."/>
            <person name="Shapiro H."/>
            <person name="Nishiyama T."/>
            <person name="Perroud P.-F."/>
            <person name="Lindquist E."/>
            <person name="Kamisugi Y."/>
            <person name="Tanahashi T."/>
            <person name="Sakakibara K."/>
            <person name="Fujita T."/>
            <person name="Oishi K."/>
            <person name="Shin-I T."/>
            <person name="Kuroki Y."/>
            <person name="Toyoda A."/>
            <person name="Suzuki Y."/>
            <person name="Hashimoto A."/>
            <person name="Yamaguchi K."/>
            <person name="Sugano A."/>
            <person name="Kohara Y."/>
            <person name="Fujiyama A."/>
            <person name="Anterola A."/>
            <person name="Aoki S."/>
            <person name="Ashton N."/>
            <person name="Barbazuk W.B."/>
            <person name="Barker E."/>
            <person name="Bennetzen J."/>
            <person name="Bezanilla M."/>
            <person name="Blankenship R."/>
            <person name="Cho S.H."/>
            <person name="Dutcher S."/>
            <person name="Estelle M."/>
            <person name="Fawcett J.A."/>
            <person name="Gundlach H."/>
            <person name="Hanada K."/>
            <person name="Heyl A."/>
            <person name="Hicks K.A."/>
            <person name="Hugh J."/>
            <person name="Lohr M."/>
            <person name="Mayer K."/>
            <person name="Melkozernov A."/>
            <person name="Murata T."/>
            <person name="Nelson D."/>
            <person name="Pils B."/>
            <person name="Prigge M."/>
            <person name="Reiss B."/>
            <person name="Renner T."/>
            <person name="Rombauts S."/>
            <person name="Rushton P."/>
            <person name="Sanderfoot A."/>
            <person name="Schween G."/>
            <person name="Shiu S.-H."/>
            <person name="Stueber K."/>
            <person name="Theodoulou F.L."/>
            <person name="Tu H."/>
            <person name="Van de Peer Y."/>
            <person name="Verrier P.J."/>
            <person name="Waters E."/>
            <person name="Wood A."/>
            <person name="Yang L."/>
            <person name="Cove D."/>
            <person name="Cuming A."/>
            <person name="Hasebe M."/>
            <person name="Lucas S."/>
            <person name="Mishler D.B."/>
            <person name="Reski R."/>
            <person name="Grigoriev I."/>
            <person name="Quatrano R.S."/>
            <person name="Boore J.L."/>
        </authorList>
    </citation>
    <scope>NUCLEOTIDE SEQUENCE [LARGE SCALE GENOMIC DNA]</scope>
    <source>
        <strain evidence="2 3">cv. Gransden 2004</strain>
    </source>
</reference>
<dbReference type="Gramene" id="Pp3c1_23426V3.1">
    <property type="protein sequence ID" value="PAC:32966796.CDS.1"/>
    <property type="gene ID" value="Pp3c1_23426"/>
</dbReference>
<evidence type="ECO:0000313" key="1">
    <source>
        <dbReference type="EMBL" id="PNR62642.1"/>
    </source>
</evidence>
<evidence type="ECO:0000313" key="2">
    <source>
        <dbReference type="EnsemblPlants" id="PAC:32966796.CDS.1"/>
    </source>
</evidence>
<dbReference type="InParanoid" id="A0A2K1L9E8"/>
<accession>A0A2K1L9E8</accession>